<dbReference type="EMBL" id="JAPDHZ010000008">
    <property type="protein sequence ID" value="MDG0794782.1"/>
    <property type="molecule type" value="Genomic_DNA"/>
</dbReference>
<dbReference type="AlphaFoldDB" id="A0A9X4QQP8"/>
<dbReference type="InterPro" id="IPR025237">
    <property type="entry name" value="DUF4183"/>
</dbReference>
<evidence type="ECO:0000313" key="3">
    <source>
        <dbReference type="Proteomes" id="UP001153387"/>
    </source>
</evidence>
<feature type="domain" description="DUF4183" evidence="1">
    <location>
        <begin position="51"/>
        <end position="112"/>
    </location>
</feature>
<evidence type="ECO:0000313" key="2">
    <source>
        <dbReference type="EMBL" id="MDG0794782.1"/>
    </source>
</evidence>
<reference evidence="2 3" key="1">
    <citation type="submission" date="2022-10" db="EMBL/GenBank/DDBJ databases">
        <title>Comparative genomic analysis of Cohnella hashimotonis sp. nov., isolated from the International Space Station.</title>
        <authorList>
            <person name="Simpson A."/>
            <person name="Venkateswaran K."/>
        </authorList>
    </citation>
    <scope>NUCLEOTIDE SEQUENCE [LARGE SCALE GENOMIC DNA]</scope>
    <source>
        <strain evidence="2 3">DSM 18997</strain>
    </source>
</reference>
<comment type="caution">
    <text evidence="2">The sequence shown here is derived from an EMBL/GenBank/DDBJ whole genome shotgun (WGS) entry which is preliminary data.</text>
</comment>
<proteinExistence type="predicted"/>
<accession>A0A9X4QQP8</accession>
<keyword evidence="3" id="KW-1185">Reference proteome</keyword>
<dbReference type="Proteomes" id="UP001153387">
    <property type="component" value="Unassembled WGS sequence"/>
</dbReference>
<evidence type="ECO:0000259" key="1">
    <source>
        <dbReference type="Pfam" id="PF13799"/>
    </source>
</evidence>
<protein>
    <submittedName>
        <fullName evidence="2">DUF4183 domain-containing protein</fullName>
    </submittedName>
</protein>
<dbReference type="Pfam" id="PF13799">
    <property type="entry name" value="DUF4183"/>
    <property type="match status" value="1"/>
</dbReference>
<name>A0A9X4QQP8_9BACL</name>
<dbReference type="RefSeq" id="WP_277568508.1">
    <property type="nucleotide sequence ID" value="NZ_JAPDHZ010000008.1"/>
</dbReference>
<organism evidence="2 3">
    <name type="scientific">Cohnella ginsengisoli</name>
    <dbReference type="NCBI Taxonomy" id="425004"/>
    <lineage>
        <taxon>Bacteria</taxon>
        <taxon>Bacillati</taxon>
        <taxon>Bacillota</taxon>
        <taxon>Bacilli</taxon>
        <taxon>Bacillales</taxon>
        <taxon>Paenibacillaceae</taxon>
        <taxon>Cohnella</taxon>
    </lineage>
</organism>
<gene>
    <name evidence="2" type="ORF">OMP38_31115</name>
</gene>
<sequence>MPVIKPVIVAIASNPVATGGVISTTVSPTVDRYYAAVTAAMIVGGVTTIPAGSFLDDADGPVTTLPEPPANGYYNVYVNGTLQQGGLSTLTAASLVLATGDLTEGTPVLLEVSSFDGASTMTTPPTISAPTITIIS</sequence>